<keyword evidence="4 5" id="KW-0413">Isomerase</keyword>
<evidence type="ECO:0000256" key="1">
    <source>
        <dbReference type="ARBA" id="ARBA00000971"/>
    </source>
</evidence>
<evidence type="ECO:0000256" key="4">
    <source>
        <dbReference type="ARBA" id="ARBA00023235"/>
    </source>
</evidence>
<reference evidence="8 9" key="1">
    <citation type="submission" date="2020-02" db="EMBL/GenBank/DDBJ databases">
        <authorList>
            <person name="Zheng R.K."/>
            <person name="Sun C.M."/>
        </authorList>
    </citation>
    <scope>NUCLEOTIDE SEQUENCE [LARGE SCALE GENOMIC DNA]</scope>
    <source>
        <strain evidence="9">rifampicinis</strain>
    </source>
</reference>
<dbReference type="SUPFAM" id="SSF54534">
    <property type="entry name" value="FKBP-like"/>
    <property type="match status" value="1"/>
</dbReference>
<evidence type="ECO:0000256" key="6">
    <source>
        <dbReference type="RuleBase" id="RU003915"/>
    </source>
</evidence>
<dbReference type="GO" id="GO:0006457">
    <property type="term" value="P:protein folding"/>
    <property type="evidence" value="ECO:0007669"/>
    <property type="project" value="InterPro"/>
</dbReference>
<dbReference type="FunFam" id="3.10.50.40:FF:000006">
    <property type="entry name" value="Peptidyl-prolyl cis-trans isomerase"/>
    <property type="match status" value="1"/>
</dbReference>
<dbReference type="InterPro" id="IPR000774">
    <property type="entry name" value="PPIase_FKBP_N"/>
</dbReference>
<keyword evidence="9" id="KW-1185">Reference proteome</keyword>
<dbReference type="PROSITE" id="PS50059">
    <property type="entry name" value="FKBP_PPIASE"/>
    <property type="match status" value="1"/>
</dbReference>
<organism evidence="8 9">
    <name type="scientific">Phototrophicus methaneseepsis</name>
    <dbReference type="NCBI Taxonomy" id="2710758"/>
    <lineage>
        <taxon>Bacteria</taxon>
        <taxon>Bacillati</taxon>
        <taxon>Chloroflexota</taxon>
        <taxon>Candidatus Thermofontia</taxon>
        <taxon>Phototrophicales</taxon>
        <taxon>Phototrophicaceae</taxon>
        <taxon>Phototrophicus</taxon>
    </lineage>
</organism>
<evidence type="ECO:0000313" key="9">
    <source>
        <dbReference type="Proteomes" id="UP000594468"/>
    </source>
</evidence>
<evidence type="ECO:0000313" key="8">
    <source>
        <dbReference type="EMBL" id="QPC83551.1"/>
    </source>
</evidence>
<dbReference type="Gene3D" id="3.10.50.40">
    <property type="match status" value="1"/>
</dbReference>
<comment type="similarity">
    <text evidence="2 6">Belongs to the FKBP-type PPIase family.</text>
</comment>
<sequence>MDHKTEGERFLSENSKLAGVQVTPSGLQYKVLEEGSGPKPDASDMVEVHYRGTLIDGTEFDSSYKRGQTTQFPLNAVIAGWTEGLQLMSPGAKYTLYIPYTLGYGPRGTPGGPIPPYAALIFDVELIDIK</sequence>
<dbReference type="GO" id="GO:0003755">
    <property type="term" value="F:peptidyl-prolyl cis-trans isomerase activity"/>
    <property type="evidence" value="ECO:0007669"/>
    <property type="project" value="UniProtKB-UniRule"/>
</dbReference>
<dbReference type="InterPro" id="IPR001179">
    <property type="entry name" value="PPIase_FKBP_dom"/>
</dbReference>
<keyword evidence="3 5" id="KW-0697">Rotamase</keyword>
<dbReference type="AlphaFoldDB" id="A0A7S8IFF9"/>
<dbReference type="Pfam" id="PF00254">
    <property type="entry name" value="FKBP_C"/>
    <property type="match status" value="1"/>
</dbReference>
<protein>
    <recommendedName>
        <fullName evidence="6">Peptidyl-prolyl cis-trans isomerase</fullName>
        <ecNumber evidence="6">5.2.1.8</ecNumber>
    </recommendedName>
</protein>
<feature type="domain" description="PPIase FKBP-type" evidence="7">
    <location>
        <begin position="43"/>
        <end position="130"/>
    </location>
</feature>
<dbReference type="EC" id="5.2.1.8" evidence="6"/>
<dbReference type="Pfam" id="PF01346">
    <property type="entry name" value="FKBP_N"/>
    <property type="match status" value="1"/>
</dbReference>
<evidence type="ECO:0000259" key="7">
    <source>
        <dbReference type="PROSITE" id="PS50059"/>
    </source>
</evidence>
<dbReference type="KEGG" id="pmet:G4Y79_03975"/>
<dbReference type="EMBL" id="CP062983">
    <property type="protein sequence ID" value="QPC83551.1"/>
    <property type="molecule type" value="Genomic_DNA"/>
</dbReference>
<dbReference type="InterPro" id="IPR046357">
    <property type="entry name" value="PPIase_dom_sf"/>
</dbReference>
<evidence type="ECO:0000256" key="5">
    <source>
        <dbReference type="PROSITE-ProRule" id="PRU00277"/>
    </source>
</evidence>
<dbReference type="PANTHER" id="PTHR43811:SF19">
    <property type="entry name" value="39 KDA FK506-BINDING NUCLEAR PROTEIN"/>
    <property type="match status" value="1"/>
</dbReference>
<accession>A0A7S8IFF9</accession>
<dbReference type="Proteomes" id="UP000594468">
    <property type="component" value="Chromosome"/>
</dbReference>
<evidence type="ECO:0000256" key="3">
    <source>
        <dbReference type="ARBA" id="ARBA00023110"/>
    </source>
</evidence>
<name>A0A7S8IFF9_9CHLR</name>
<evidence type="ECO:0000256" key="2">
    <source>
        <dbReference type="ARBA" id="ARBA00006577"/>
    </source>
</evidence>
<dbReference type="PANTHER" id="PTHR43811">
    <property type="entry name" value="FKBP-TYPE PEPTIDYL-PROLYL CIS-TRANS ISOMERASE FKPA"/>
    <property type="match status" value="1"/>
</dbReference>
<comment type="catalytic activity">
    <reaction evidence="1 5 6">
        <text>[protein]-peptidylproline (omega=180) = [protein]-peptidylproline (omega=0)</text>
        <dbReference type="Rhea" id="RHEA:16237"/>
        <dbReference type="Rhea" id="RHEA-COMP:10747"/>
        <dbReference type="Rhea" id="RHEA-COMP:10748"/>
        <dbReference type="ChEBI" id="CHEBI:83833"/>
        <dbReference type="ChEBI" id="CHEBI:83834"/>
        <dbReference type="EC" id="5.2.1.8"/>
    </reaction>
</comment>
<gene>
    <name evidence="8" type="ORF">G4Y79_03975</name>
</gene>
<proteinExistence type="inferred from homology"/>